<dbReference type="RefSeq" id="YP_009903768.1">
    <property type="nucleotide sequence ID" value="NC_049849.1"/>
</dbReference>
<evidence type="ECO:0000313" key="2">
    <source>
        <dbReference type="Proteomes" id="UP000320799"/>
    </source>
</evidence>
<dbReference type="KEGG" id="vg:56136044"/>
<dbReference type="GeneID" id="56136044"/>
<sequence>MNHNEFAGKYNLPKWPQMLVWGTPVSIEQAQDVIFRTDKFLHRLSDIYGGNNQKYNEAVHRELGYDRVKKAFKGLQQKHGVHSNWSVDYELEQWAEELIEEALGVVYTVYVKNDWTSCAFIYGGHGWLHPDGNIGYFDNIGKYPTYEEVFNDWSKIAAAFPYLDLKVTLMSGESCEPSKPVFTLVMSNGQLVTAAETMMPTRDSVIEYLAWQRSDDRYMVEAVSNRSSENKLPWSWVQVLGKKLHPVVDQIIRNAEVKLLLILQEREERAQAFSQPQQNEE</sequence>
<keyword evidence="2" id="KW-1185">Reference proteome</keyword>
<protein>
    <submittedName>
        <fullName evidence="1">Uncharacterized protein</fullName>
    </submittedName>
</protein>
<reference evidence="1 2" key="1">
    <citation type="submission" date="2019-06" db="EMBL/GenBank/DDBJ databases">
        <authorList>
            <person name="Kincaid V.D."/>
            <person name="Fuller A."/>
            <person name="Hodges K."/>
            <person name="Bansal M."/>
            <person name="Essig J."/>
            <person name="Johnson A."/>
        </authorList>
    </citation>
    <scope>NUCLEOTIDE SEQUENCE [LARGE SCALE GENOMIC DNA]</scope>
</reference>
<name>A0A514CSV7_9CAUD</name>
<dbReference type="EMBL" id="MN094788">
    <property type="protein sequence ID" value="QDH83569.1"/>
    <property type="molecule type" value="Genomic_DNA"/>
</dbReference>
<organism evidence="1 2">
    <name type="scientific">Achromobacter phage Motura</name>
    <dbReference type="NCBI Taxonomy" id="2591403"/>
    <lineage>
        <taxon>Viruses</taxon>
        <taxon>Duplodnaviria</taxon>
        <taxon>Heunggongvirae</taxon>
        <taxon>Uroviricota</taxon>
        <taxon>Caudoviricetes</taxon>
        <taxon>Moturavirus</taxon>
        <taxon>Moturavirus motura</taxon>
    </lineage>
</organism>
<evidence type="ECO:0000313" key="1">
    <source>
        <dbReference type="EMBL" id="QDH83569.1"/>
    </source>
</evidence>
<dbReference type="Proteomes" id="UP000320799">
    <property type="component" value="Segment"/>
</dbReference>
<proteinExistence type="predicted"/>
<accession>A0A514CSV7</accession>